<sequence length="46" mass="4970">MVDGAEFVYSGGVNAFSGCLWRCADFTQSRLLVLTKGSLKQQNSPS</sequence>
<accession>C4GL19</accession>
<evidence type="ECO:0000313" key="2">
    <source>
        <dbReference type="Proteomes" id="UP000003009"/>
    </source>
</evidence>
<evidence type="ECO:0000313" key="1">
    <source>
        <dbReference type="EMBL" id="EEP67428.1"/>
    </source>
</evidence>
<dbReference type="Proteomes" id="UP000003009">
    <property type="component" value="Unassembled WGS sequence"/>
</dbReference>
<dbReference type="AlphaFoldDB" id="C4GL19"/>
<keyword evidence="2" id="KW-1185">Reference proteome</keyword>
<dbReference type="HOGENOM" id="CLU_3184741_0_0_4"/>
<comment type="caution">
    <text evidence="1">The sequence shown here is derived from an EMBL/GenBank/DDBJ whole genome shotgun (WGS) entry which is preliminary data.</text>
</comment>
<dbReference type="EMBL" id="ACJW02000003">
    <property type="protein sequence ID" value="EEP67428.1"/>
    <property type="molecule type" value="Genomic_DNA"/>
</dbReference>
<protein>
    <submittedName>
        <fullName evidence="1">Uncharacterized protein</fullName>
    </submittedName>
</protein>
<reference evidence="1" key="1">
    <citation type="submission" date="2009-04" db="EMBL/GenBank/DDBJ databases">
        <authorList>
            <person name="Weinstock G."/>
            <person name="Sodergren E."/>
            <person name="Clifton S."/>
            <person name="Fulton L."/>
            <person name="Fulton B."/>
            <person name="Courtney L."/>
            <person name="Fronick C."/>
            <person name="Harrison M."/>
            <person name="Strong C."/>
            <person name="Farmer C."/>
            <person name="Delahaunty K."/>
            <person name="Markovic C."/>
            <person name="Hall O."/>
            <person name="Minx P."/>
            <person name="Tomlinson C."/>
            <person name="Mitreva M."/>
            <person name="Nelson J."/>
            <person name="Hou S."/>
            <person name="Wollam A."/>
            <person name="Pepin K.H."/>
            <person name="Johnson M."/>
            <person name="Bhonagiri V."/>
            <person name="Nash W.E."/>
            <person name="Warren W."/>
            <person name="Chinwalla A."/>
            <person name="Mardis E.R."/>
            <person name="Wilson R.K."/>
        </authorList>
    </citation>
    <scope>NUCLEOTIDE SEQUENCE [LARGE SCALE GENOMIC DNA]</scope>
    <source>
        <strain evidence="1">ATCC 51147</strain>
    </source>
</reference>
<gene>
    <name evidence="1" type="ORF">GCWU000324_01675</name>
</gene>
<proteinExistence type="predicted"/>
<dbReference type="STRING" id="629741.GCWU000324_01675"/>
<organism evidence="1 2">
    <name type="scientific">Kingella oralis ATCC 51147</name>
    <dbReference type="NCBI Taxonomy" id="629741"/>
    <lineage>
        <taxon>Bacteria</taxon>
        <taxon>Pseudomonadati</taxon>
        <taxon>Pseudomonadota</taxon>
        <taxon>Betaproteobacteria</taxon>
        <taxon>Neisseriales</taxon>
        <taxon>Neisseriaceae</taxon>
        <taxon>Kingella</taxon>
    </lineage>
</organism>
<name>C4GL19_9NEIS</name>